<protein>
    <submittedName>
        <fullName evidence="1">Uncharacterized protein</fullName>
    </submittedName>
</protein>
<evidence type="ECO:0000313" key="1">
    <source>
        <dbReference type="EMBL" id="ABK61786.1"/>
    </source>
</evidence>
<dbReference type="KEGG" id="cno:NT01CX_2098"/>
<keyword evidence="2" id="KW-1185">Reference proteome</keyword>
<dbReference type="RefSeq" id="WP_011722171.1">
    <property type="nucleotide sequence ID" value="NC_008593.1"/>
</dbReference>
<name>A0Q0L9_CLONN</name>
<proteinExistence type="predicted"/>
<reference evidence="1 2" key="1">
    <citation type="journal article" date="2006" name="Nat. Biotechnol.">
        <title>The genome and transcriptomes of the anti-tumor agent Clostridium novyi-NT.</title>
        <authorList>
            <person name="Bettegowda C."/>
            <person name="Huang X."/>
            <person name="Lin J."/>
            <person name="Cheong I."/>
            <person name="Kohli M."/>
            <person name="Szabo S.A."/>
            <person name="Zhang X."/>
            <person name="Diaz L.A. Jr."/>
            <person name="Velculescu V.E."/>
            <person name="Parmigiani G."/>
            <person name="Kinzler K.W."/>
            <person name="Vogelstein B."/>
            <person name="Zhou S."/>
        </authorList>
    </citation>
    <scope>NUCLEOTIDE SEQUENCE [LARGE SCALE GENOMIC DNA]</scope>
    <source>
        <strain evidence="1 2">NT</strain>
    </source>
</reference>
<organism evidence="1 2">
    <name type="scientific">Clostridium novyi (strain NT)</name>
    <dbReference type="NCBI Taxonomy" id="386415"/>
    <lineage>
        <taxon>Bacteria</taxon>
        <taxon>Bacillati</taxon>
        <taxon>Bacillota</taxon>
        <taxon>Clostridia</taxon>
        <taxon>Eubacteriales</taxon>
        <taxon>Clostridiaceae</taxon>
        <taxon>Clostridium</taxon>
    </lineage>
</organism>
<accession>A0Q0L9</accession>
<dbReference type="HOGENOM" id="CLU_211991_0_0_9"/>
<dbReference type="AlphaFoldDB" id="A0Q0L9"/>
<gene>
    <name evidence="1" type="ordered locus">NT01CX_2098</name>
</gene>
<evidence type="ECO:0000313" key="2">
    <source>
        <dbReference type="Proteomes" id="UP000008220"/>
    </source>
</evidence>
<dbReference type="Proteomes" id="UP000008220">
    <property type="component" value="Chromosome"/>
</dbReference>
<sequence>MYDAKEKEELGEVTDLTKGCCISDRSYFGVLQNQRLTNIKSSYVPKEGLLNDLNLE</sequence>
<dbReference type="EMBL" id="CP000382">
    <property type="protein sequence ID" value="ABK61786.1"/>
    <property type="molecule type" value="Genomic_DNA"/>
</dbReference>